<evidence type="ECO:0000313" key="3">
    <source>
        <dbReference type="Proteomes" id="UP000604475"/>
    </source>
</evidence>
<dbReference type="AlphaFoldDB" id="A0A937RHK9"/>
<reference evidence="2" key="1">
    <citation type="submission" date="2020-12" db="EMBL/GenBank/DDBJ databases">
        <title>Genomic characterization of non-nitrogen-fixing Frankia strains.</title>
        <authorList>
            <person name="Carlos-Shanley C."/>
            <person name="Guerra T."/>
            <person name="Hahn D."/>
        </authorList>
    </citation>
    <scope>NUCLEOTIDE SEQUENCE</scope>
    <source>
        <strain evidence="2">CN6</strain>
    </source>
</reference>
<dbReference type="RefSeq" id="WP_203005282.1">
    <property type="nucleotide sequence ID" value="NZ_JADWYU010000103.1"/>
</dbReference>
<dbReference type="PANTHER" id="PTHR48228:SF4">
    <property type="entry name" value="BLR3030 PROTEIN"/>
    <property type="match status" value="1"/>
</dbReference>
<dbReference type="InterPro" id="IPR003673">
    <property type="entry name" value="CoA-Trfase_fam_III"/>
</dbReference>
<organism evidence="2 3">
    <name type="scientific">Frankia nepalensis</name>
    <dbReference type="NCBI Taxonomy" id="1836974"/>
    <lineage>
        <taxon>Bacteria</taxon>
        <taxon>Bacillati</taxon>
        <taxon>Actinomycetota</taxon>
        <taxon>Actinomycetes</taxon>
        <taxon>Frankiales</taxon>
        <taxon>Frankiaceae</taxon>
        <taxon>Frankia</taxon>
    </lineage>
</organism>
<accession>A0A937RHK9</accession>
<evidence type="ECO:0000313" key="2">
    <source>
        <dbReference type="EMBL" id="MBL7632376.1"/>
    </source>
</evidence>
<dbReference type="EMBL" id="JAEACQ010000315">
    <property type="protein sequence ID" value="MBL7632376.1"/>
    <property type="molecule type" value="Genomic_DNA"/>
</dbReference>
<dbReference type="SUPFAM" id="SSF89796">
    <property type="entry name" value="CoA-transferase family III (CaiB/BaiF)"/>
    <property type="match status" value="2"/>
</dbReference>
<dbReference type="Gene3D" id="3.40.50.10540">
    <property type="entry name" value="Crotonobetainyl-coa:carnitine coa-transferase, domain 1"/>
    <property type="match status" value="1"/>
</dbReference>
<feature type="compositionally biased region" description="Basic and acidic residues" evidence="1">
    <location>
        <begin position="112"/>
        <end position="141"/>
    </location>
</feature>
<protein>
    <submittedName>
        <fullName evidence="2">CoA transferase</fullName>
    </submittedName>
</protein>
<keyword evidence="3" id="KW-1185">Reference proteome</keyword>
<dbReference type="InterPro" id="IPR050509">
    <property type="entry name" value="CoA-transferase_III"/>
</dbReference>
<gene>
    <name evidence="2" type="ORF">I7412_35525</name>
</gene>
<dbReference type="Proteomes" id="UP000604475">
    <property type="component" value="Unassembled WGS sequence"/>
</dbReference>
<proteinExistence type="predicted"/>
<keyword evidence="2" id="KW-0808">Transferase</keyword>
<dbReference type="InterPro" id="IPR023606">
    <property type="entry name" value="CoA-Trfase_III_dom_1_sf"/>
</dbReference>
<comment type="caution">
    <text evidence="2">The sequence shown here is derived from an EMBL/GenBank/DDBJ whole genome shotgun (WGS) entry which is preliminary data.</text>
</comment>
<name>A0A937RHK9_9ACTN</name>
<feature type="compositionally biased region" description="Pro residues" evidence="1">
    <location>
        <begin position="29"/>
        <end position="40"/>
    </location>
</feature>
<feature type="compositionally biased region" description="Basic and acidic residues" evidence="1">
    <location>
        <begin position="216"/>
        <end position="227"/>
    </location>
</feature>
<sequence length="736" mass="75682">MTDQLHELPRPDGPTRPDSAAEPDRRAPSDPPRPTPPPDTPEAEDASGSRTEAAVAEGDTAEPDAPTVLTDEPATDPADADDAARDAPSVATDEPVAQPAGAAGDAPTQDPTAHDPTTHDSATDDSATHDSAAHDSATHDPADDDGPPTVVLDETVAGTPVVAGGASAEPDAAAATAAAPPAEGAGTDAAVGAALEADAADVDEDGGEDEDGDGDEAPHDDGSDHAEAATLGGAAPGELTKDADAEIANIIAEFARVVGDPLAAERLTVTGPPDVLPSVYRVTTVATVAAAAAAHGAALLWSARSRQECLPVSVDTRHAAAAFRSERLLRVGGQPAPSPWDTLSGYYQAGDGRWIQLHCNLPHHRAGALELLRARAEPAAVARAVARHDAAQLEAELQAMGMCATMARDEQEWWAHPAGRAVAGLPLVEIDRIGDDVAEARGGPSMATPARGTRAPAVPAQALSTQAQALASPARPAAGLRVLDMTRVIAGPVCGRTLAAFGADVLRVGAAHLPDARPLVIDTSFGKRSTFLNLRVAADARRLRELVAQADVVIQAYRPKALDRLGFGPEALARIRPGIVCATISAYGRQGPWSGLRGFDSLVQTASGIALAGTRAAGSDRPLPLPAQALDHATGHLAAFGVLAALAHREIAGGSWHVRLSLAQTGRWLMGLGERDTLDLPEPREAEIAPFRRVMRSEFGELSYIAPPGSVGGAEHGYDRPPSSLGTHQAGWAPIR</sequence>
<feature type="compositionally biased region" description="Acidic residues" evidence="1">
    <location>
        <begin position="202"/>
        <end position="215"/>
    </location>
</feature>
<feature type="compositionally biased region" description="Low complexity" evidence="1">
    <location>
        <begin position="163"/>
        <end position="187"/>
    </location>
</feature>
<feature type="region of interest" description="Disordered" evidence="1">
    <location>
        <begin position="1"/>
        <end position="187"/>
    </location>
</feature>
<dbReference type="Pfam" id="PF02515">
    <property type="entry name" value="CoA_transf_3"/>
    <property type="match status" value="1"/>
</dbReference>
<evidence type="ECO:0000256" key="1">
    <source>
        <dbReference type="SAM" id="MobiDB-lite"/>
    </source>
</evidence>
<dbReference type="GO" id="GO:0016740">
    <property type="term" value="F:transferase activity"/>
    <property type="evidence" value="ECO:0007669"/>
    <property type="project" value="UniProtKB-KW"/>
</dbReference>
<feature type="region of interest" description="Disordered" evidence="1">
    <location>
        <begin position="202"/>
        <end position="230"/>
    </location>
</feature>
<feature type="compositionally biased region" description="Basic and acidic residues" evidence="1">
    <location>
        <begin position="1"/>
        <end position="15"/>
    </location>
</feature>
<dbReference type="PANTHER" id="PTHR48228">
    <property type="entry name" value="SUCCINYL-COA--D-CITRAMALATE COA-TRANSFERASE"/>
    <property type="match status" value="1"/>
</dbReference>